<dbReference type="Gene3D" id="3.40.50.150">
    <property type="entry name" value="Vaccinia Virus protein VP39"/>
    <property type="match status" value="1"/>
</dbReference>
<evidence type="ECO:0000259" key="1">
    <source>
        <dbReference type="Pfam" id="PF08241"/>
    </source>
</evidence>
<sequence>MNADEYTNLERVERDHWYYAGKRELVSAWLERCGPLRQDHTLIDCGAGTGIFASEMASRCRVLVLDDHEESIRILRTRFPEDRILRVSGTGIPLPDATLDFLTALDVLEHIEKDAAAANEFARVLKPGGCAVVTVPASMALWSDWDVALHHYRRYDRRSLVALFDPAKWDLLHVNYTNVAAFPAVWAIRRWRGLRKANEGGHVARTEDAVPPAPVNALLKRLFVGLGKVRGVRFPFGVSLILVARRK</sequence>
<dbReference type="Pfam" id="PF08241">
    <property type="entry name" value="Methyltransf_11"/>
    <property type="match status" value="1"/>
</dbReference>
<dbReference type="InterPro" id="IPR029063">
    <property type="entry name" value="SAM-dependent_MTases_sf"/>
</dbReference>
<dbReference type="AlphaFoldDB" id="A0A1J5S6H0"/>
<name>A0A1J5S6H0_9ZZZZ</name>
<dbReference type="SUPFAM" id="SSF53335">
    <property type="entry name" value="S-adenosyl-L-methionine-dependent methyltransferases"/>
    <property type="match status" value="1"/>
</dbReference>
<dbReference type="EMBL" id="MLJW01000063">
    <property type="protein sequence ID" value="OIR03714.1"/>
    <property type="molecule type" value="Genomic_DNA"/>
</dbReference>
<proteinExistence type="predicted"/>
<evidence type="ECO:0000313" key="2">
    <source>
        <dbReference type="EMBL" id="OIR03714.1"/>
    </source>
</evidence>
<dbReference type="PANTHER" id="PTHR43861">
    <property type="entry name" value="TRANS-ACONITATE 2-METHYLTRANSFERASE-RELATED"/>
    <property type="match status" value="1"/>
</dbReference>
<protein>
    <submittedName>
        <fullName evidence="2">Putative S-adenosylmethionine-dependent methyltransferase</fullName>
        <ecNumber evidence="2">2.1.1.-</ecNumber>
    </submittedName>
</protein>
<feature type="domain" description="Methyltransferase type 11" evidence="1">
    <location>
        <begin position="44"/>
        <end position="132"/>
    </location>
</feature>
<gene>
    <name evidence="2" type="ORF">GALL_141310</name>
</gene>
<reference evidence="2" key="1">
    <citation type="submission" date="2016-10" db="EMBL/GenBank/DDBJ databases">
        <title>Sequence of Gallionella enrichment culture.</title>
        <authorList>
            <person name="Poehlein A."/>
            <person name="Muehling M."/>
            <person name="Daniel R."/>
        </authorList>
    </citation>
    <scope>NUCLEOTIDE SEQUENCE</scope>
</reference>
<keyword evidence="2" id="KW-0808">Transferase</keyword>
<dbReference type="InterPro" id="IPR013216">
    <property type="entry name" value="Methyltransf_11"/>
</dbReference>
<keyword evidence="2" id="KW-0489">Methyltransferase</keyword>
<dbReference type="EC" id="2.1.1.-" evidence="2"/>
<comment type="caution">
    <text evidence="2">The sequence shown here is derived from an EMBL/GenBank/DDBJ whole genome shotgun (WGS) entry which is preliminary data.</text>
</comment>
<dbReference type="GO" id="GO:0032259">
    <property type="term" value="P:methylation"/>
    <property type="evidence" value="ECO:0007669"/>
    <property type="project" value="UniProtKB-KW"/>
</dbReference>
<dbReference type="CDD" id="cd02440">
    <property type="entry name" value="AdoMet_MTases"/>
    <property type="match status" value="1"/>
</dbReference>
<dbReference type="GO" id="GO:0008757">
    <property type="term" value="F:S-adenosylmethionine-dependent methyltransferase activity"/>
    <property type="evidence" value="ECO:0007669"/>
    <property type="project" value="InterPro"/>
</dbReference>
<organism evidence="2">
    <name type="scientific">mine drainage metagenome</name>
    <dbReference type="NCBI Taxonomy" id="410659"/>
    <lineage>
        <taxon>unclassified sequences</taxon>
        <taxon>metagenomes</taxon>
        <taxon>ecological metagenomes</taxon>
    </lineage>
</organism>
<accession>A0A1J5S6H0</accession>